<evidence type="ECO:0000313" key="2">
    <source>
        <dbReference type="Proteomes" id="UP000215127"/>
    </source>
</evidence>
<dbReference type="AlphaFoldDB" id="A0A1X7RQJ3"/>
<sequence length="210" mass="23387">MLQFIQDYFGLQQAPYDDTMPEILPKILVTVATSSDKMSLSGQTPFSITLRAVVEGDRPVTFSTHRTIFWPRNQALFEGGLSFKDVKTGNFAARTRFQVCRMLPDTISASDESVHELPAQISRAPPYEVTFDFRIEGDSPRSTGHGTGLEIGHEYEIGLGTERSALSWWKMGSKIEVFAAPNQHRSRTVGAGVPELQMIMTNTALFKVVK</sequence>
<dbReference type="Proteomes" id="UP000215127">
    <property type="component" value="Chromosome 4"/>
</dbReference>
<keyword evidence="2" id="KW-1185">Reference proteome</keyword>
<dbReference type="EMBL" id="LT853695">
    <property type="protein sequence ID" value="SMQ49724.1"/>
    <property type="molecule type" value="Genomic_DNA"/>
</dbReference>
<evidence type="ECO:0000313" key="1">
    <source>
        <dbReference type="EMBL" id="SMQ49724.1"/>
    </source>
</evidence>
<proteinExistence type="predicted"/>
<reference evidence="1 2" key="1">
    <citation type="submission" date="2016-06" db="EMBL/GenBank/DDBJ databases">
        <authorList>
            <person name="Kjaerup R.B."/>
            <person name="Dalgaard T.S."/>
            <person name="Juul-Madsen H.R."/>
        </authorList>
    </citation>
    <scope>NUCLEOTIDE SEQUENCE [LARGE SCALE GENOMIC DNA]</scope>
</reference>
<organism evidence="1 2">
    <name type="scientific">Zymoseptoria tritici (strain ST99CH_3D7)</name>
    <dbReference type="NCBI Taxonomy" id="1276538"/>
    <lineage>
        <taxon>Eukaryota</taxon>
        <taxon>Fungi</taxon>
        <taxon>Dikarya</taxon>
        <taxon>Ascomycota</taxon>
        <taxon>Pezizomycotina</taxon>
        <taxon>Dothideomycetes</taxon>
        <taxon>Dothideomycetidae</taxon>
        <taxon>Mycosphaerellales</taxon>
        <taxon>Mycosphaerellaceae</taxon>
        <taxon>Zymoseptoria</taxon>
    </lineage>
</organism>
<protein>
    <submittedName>
        <fullName evidence="1">Uncharacterized protein</fullName>
    </submittedName>
</protein>
<gene>
    <name evidence="1" type="ORF">ZT3D7_G4875</name>
</gene>
<name>A0A1X7RQJ3_ZYMT9</name>
<accession>A0A1X7RQJ3</accession>